<dbReference type="Gene3D" id="1.20.58.70">
    <property type="match status" value="3"/>
</dbReference>
<evidence type="ECO:0000256" key="12">
    <source>
        <dbReference type="SAM" id="Phobius"/>
    </source>
</evidence>
<feature type="region of interest" description="Disordered" evidence="11">
    <location>
        <begin position="628"/>
        <end position="659"/>
    </location>
</feature>
<dbReference type="Gene3D" id="1.20.5.110">
    <property type="match status" value="2"/>
</dbReference>
<feature type="region of interest" description="Disordered" evidence="11">
    <location>
        <begin position="840"/>
        <end position="862"/>
    </location>
</feature>
<dbReference type="GO" id="GO:0031201">
    <property type="term" value="C:SNARE complex"/>
    <property type="evidence" value="ECO:0007669"/>
    <property type="project" value="TreeGrafter"/>
</dbReference>
<dbReference type="InterPro" id="IPR006012">
    <property type="entry name" value="Syntaxin/epimorphin_CS"/>
</dbReference>
<proteinExistence type="inferred from homology"/>
<feature type="domain" description="T-SNARE coiled-coil homology" evidence="13">
    <location>
        <begin position="477"/>
        <end position="539"/>
    </location>
</feature>
<dbReference type="InterPro" id="IPR000727">
    <property type="entry name" value="T_SNARE_dom"/>
</dbReference>
<keyword evidence="6" id="KW-0532">Neurotransmitter transport</keyword>
<dbReference type="Proteomes" id="UP000663868">
    <property type="component" value="Unassembled WGS sequence"/>
</dbReference>
<dbReference type="GO" id="GO:0048278">
    <property type="term" value="P:vesicle docking"/>
    <property type="evidence" value="ECO:0007669"/>
    <property type="project" value="TreeGrafter"/>
</dbReference>
<dbReference type="GO" id="GO:0006886">
    <property type="term" value="P:intracellular protein transport"/>
    <property type="evidence" value="ECO:0007669"/>
    <property type="project" value="InterPro"/>
</dbReference>
<feature type="compositionally biased region" description="Low complexity" evidence="11">
    <location>
        <begin position="840"/>
        <end position="855"/>
    </location>
</feature>
<dbReference type="InterPro" id="IPR045242">
    <property type="entry name" value="Syntaxin"/>
</dbReference>
<dbReference type="Pfam" id="PF00804">
    <property type="entry name" value="Syntaxin"/>
    <property type="match status" value="3"/>
</dbReference>
<feature type="compositionally biased region" description="Low complexity" evidence="11">
    <location>
        <begin position="638"/>
        <end position="658"/>
    </location>
</feature>
<evidence type="ECO:0000256" key="2">
    <source>
        <dbReference type="ARBA" id="ARBA00004211"/>
    </source>
</evidence>
<evidence type="ECO:0000256" key="9">
    <source>
        <dbReference type="ARBA" id="ARBA00023136"/>
    </source>
</evidence>
<dbReference type="SUPFAM" id="SSF47661">
    <property type="entry name" value="t-snare proteins"/>
    <property type="match status" value="3"/>
</dbReference>
<evidence type="ECO:0000256" key="3">
    <source>
        <dbReference type="ARBA" id="ARBA00009063"/>
    </source>
</evidence>
<dbReference type="GO" id="GO:0031629">
    <property type="term" value="P:synaptic vesicle fusion to presynaptic active zone membrane"/>
    <property type="evidence" value="ECO:0007669"/>
    <property type="project" value="TreeGrafter"/>
</dbReference>
<evidence type="ECO:0000259" key="13">
    <source>
        <dbReference type="PROSITE" id="PS50192"/>
    </source>
</evidence>
<evidence type="ECO:0000313" key="15">
    <source>
        <dbReference type="Proteomes" id="UP000663868"/>
    </source>
</evidence>
<gene>
    <name evidence="14" type="ORF">KXQ929_LOCUS19905</name>
</gene>
<dbReference type="Pfam" id="PF05739">
    <property type="entry name" value="SNARE"/>
    <property type="match status" value="1"/>
</dbReference>
<comment type="caution">
    <text evidence="14">The sequence shown here is derived from an EMBL/GenBank/DDBJ whole genome shotgun (WGS) entry which is preliminary data.</text>
</comment>
<feature type="transmembrane region" description="Helical" evidence="12">
    <location>
        <begin position="812"/>
        <end position="835"/>
    </location>
</feature>
<evidence type="ECO:0000256" key="7">
    <source>
        <dbReference type="ARBA" id="ARBA00022989"/>
    </source>
</evidence>
<keyword evidence="4" id="KW-0813">Transport</keyword>
<keyword evidence="9 12" id="KW-0472">Membrane</keyword>
<name>A0A819EAW1_9BILA</name>
<dbReference type="SMART" id="SM00397">
    <property type="entry name" value="t_SNARE"/>
    <property type="match status" value="3"/>
</dbReference>
<dbReference type="PANTHER" id="PTHR19957">
    <property type="entry name" value="SYNTAXIN"/>
    <property type="match status" value="1"/>
</dbReference>
<comment type="similarity">
    <text evidence="3 10">Belongs to the syntaxin family.</text>
</comment>
<sequence length="862" mass="98181">MSKDRITELSKNTPWPHVTYRRVSQQFRKDDFQNTTNDGNAQCITIAVDNENNVTEFLAQIDLTRLLVDKIQELADETKNIHLKMLAPMADPKLSQQLDDITDDIRKLAYDISTKLKKMEQIQEDQSAAEKASAVWRIKHLQISNITRHFSEVMNQYNQESVLHREKCKNAIKRELAIAGIGKTDDEIEEIIENGFPGTHSFSIMADIQNAKEALNEIEARHRDITKLENSIKELHQMFIDLARLVADQGAMIDNIEHSVSKAVEYVDDATKKVVETRVLHEAATKFQKDDFQNTTNDGSAQCITIAVDNENNVTEFLAQIDLTRFLVDKIEELADQTKKIHFTMLQLAAHSSIQLSQQLDDITDDIRKLAYDVSTKLKKMEQIQEDQNATEKASAVWRIKRLQISNITRHFSEVMNQYNQESVLHRQTCKNIIKRELEMAHIHKTDDEIEEIIENGFPGTHSFSIMTDTKNTEGALNEIEARHREITKLENSLKALHSMFMDLARLLANKDVMTDNIEYNVLKAVEYDDDPAKQAQNAEDSDPDAAYTAINMEDNSRFMSDFFAHVDSLRTNIDKISELVDEVKRLHSTILAAPQADDRTKEELEEKMADIKKLANGVRQKLKAMETELEQEGNDNAWQTEQEQEQSQATSSKTQAQLRIEKSQHATLSRKFIDVMNSYRNAEIEYRERCKARIQRQLEITGRSVTEGEVEEMLESGNPAVFTQGIMVETAQAKQSLADIEARHGDIMKLEKSIKELHDMFIDMAALVQTQGEMIDRIEYNVVQSENFVKAASTDTKKAVKFQSAARRKKILLILCLVITVVIIILVLVIYFVIKSKSSNNNSQSSGTTVTTVKPVTSGTG</sequence>
<dbReference type="PANTHER" id="PTHR19957:SF424">
    <property type="entry name" value="SYNTAXIN-1A"/>
    <property type="match status" value="1"/>
</dbReference>
<feature type="domain" description="T-SNARE coiled-coil homology" evidence="13">
    <location>
        <begin position="738"/>
        <end position="800"/>
    </location>
</feature>
<dbReference type="CDD" id="cd00179">
    <property type="entry name" value="SynN"/>
    <property type="match status" value="2"/>
</dbReference>
<dbReference type="GO" id="GO:0005484">
    <property type="term" value="F:SNAP receptor activity"/>
    <property type="evidence" value="ECO:0007669"/>
    <property type="project" value="InterPro"/>
</dbReference>
<dbReference type="GO" id="GO:0048787">
    <property type="term" value="C:presynaptic active zone membrane"/>
    <property type="evidence" value="ECO:0007669"/>
    <property type="project" value="TreeGrafter"/>
</dbReference>
<evidence type="ECO:0000256" key="11">
    <source>
        <dbReference type="SAM" id="MobiDB-lite"/>
    </source>
</evidence>
<protein>
    <recommendedName>
        <fullName evidence="13">t-SNARE coiled-coil homology domain-containing protein</fullName>
    </recommendedName>
</protein>
<keyword evidence="7 12" id="KW-1133">Transmembrane helix</keyword>
<evidence type="ECO:0000256" key="5">
    <source>
        <dbReference type="ARBA" id="ARBA00022692"/>
    </source>
</evidence>
<comment type="subcellular location">
    <subcellularLocation>
        <location evidence="1">Endomembrane system</location>
        <topology evidence="1">Peripheral membrane protein</topology>
    </subcellularLocation>
    <subcellularLocation>
        <location evidence="2">Membrane</location>
        <topology evidence="2">Single-pass type IV membrane protein</topology>
    </subcellularLocation>
</comment>
<dbReference type="GO" id="GO:0008021">
    <property type="term" value="C:synaptic vesicle"/>
    <property type="evidence" value="ECO:0007669"/>
    <property type="project" value="TreeGrafter"/>
</dbReference>
<dbReference type="InterPro" id="IPR006011">
    <property type="entry name" value="Syntaxin_N"/>
</dbReference>
<keyword evidence="5 12" id="KW-0812">Transmembrane</keyword>
<dbReference type="InterPro" id="IPR010989">
    <property type="entry name" value="SNARE"/>
</dbReference>
<dbReference type="EMBL" id="CAJOBB010001370">
    <property type="protein sequence ID" value="CAF3847658.1"/>
    <property type="molecule type" value="Genomic_DNA"/>
</dbReference>
<evidence type="ECO:0000256" key="8">
    <source>
        <dbReference type="ARBA" id="ARBA00023054"/>
    </source>
</evidence>
<dbReference type="PROSITE" id="PS00914">
    <property type="entry name" value="SYNTAXIN"/>
    <property type="match status" value="2"/>
</dbReference>
<organism evidence="14 15">
    <name type="scientific">Adineta steineri</name>
    <dbReference type="NCBI Taxonomy" id="433720"/>
    <lineage>
        <taxon>Eukaryota</taxon>
        <taxon>Metazoa</taxon>
        <taxon>Spiralia</taxon>
        <taxon>Gnathifera</taxon>
        <taxon>Rotifera</taxon>
        <taxon>Eurotatoria</taxon>
        <taxon>Bdelloidea</taxon>
        <taxon>Adinetida</taxon>
        <taxon>Adinetidae</taxon>
        <taxon>Adineta</taxon>
    </lineage>
</organism>
<keyword evidence="8" id="KW-0175">Coiled coil</keyword>
<dbReference type="GO" id="GO:0000149">
    <property type="term" value="F:SNARE binding"/>
    <property type="evidence" value="ECO:0007669"/>
    <property type="project" value="TreeGrafter"/>
</dbReference>
<accession>A0A819EAW1</accession>
<dbReference type="FunFam" id="1.20.5.110:FF:000022">
    <property type="entry name" value="Syntaxin 19"/>
    <property type="match status" value="1"/>
</dbReference>
<reference evidence="14" key="1">
    <citation type="submission" date="2021-02" db="EMBL/GenBank/DDBJ databases">
        <authorList>
            <person name="Nowell W R."/>
        </authorList>
    </citation>
    <scope>NUCLEOTIDE SEQUENCE</scope>
</reference>
<dbReference type="FunFam" id="1.20.58.70:FF:000011">
    <property type="entry name" value="Syntaxin 4"/>
    <property type="match status" value="1"/>
</dbReference>
<evidence type="ECO:0000313" key="14">
    <source>
        <dbReference type="EMBL" id="CAF3847658.1"/>
    </source>
</evidence>
<dbReference type="CDD" id="cd15848">
    <property type="entry name" value="SNARE_syntaxin1-like"/>
    <property type="match status" value="2"/>
</dbReference>
<feature type="domain" description="T-SNARE coiled-coil homology" evidence="13">
    <location>
        <begin position="215"/>
        <end position="277"/>
    </location>
</feature>
<evidence type="ECO:0000256" key="10">
    <source>
        <dbReference type="RuleBase" id="RU003858"/>
    </source>
</evidence>
<evidence type="ECO:0000256" key="1">
    <source>
        <dbReference type="ARBA" id="ARBA00004184"/>
    </source>
</evidence>
<evidence type="ECO:0000256" key="6">
    <source>
        <dbReference type="ARBA" id="ARBA00022775"/>
    </source>
</evidence>
<evidence type="ECO:0000256" key="4">
    <source>
        <dbReference type="ARBA" id="ARBA00022448"/>
    </source>
</evidence>
<dbReference type="PROSITE" id="PS50192">
    <property type="entry name" value="T_SNARE"/>
    <property type="match status" value="3"/>
</dbReference>
<dbReference type="AlphaFoldDB" id="A0A819EAW1"/>
<dbReference type="SMART" id="SM00503">
    <property type="entry name" value="SynN"/>
    <property type="match status" value="3"/>
</dbReference>